<keyword evidence="1" id="KW-0812">Transmembrane</keyword>
<keyword evidence="1" id="KW-0472">Membrane</keyword>
<dbReference type="AlphaFoldDB" id="E6Z1D1"/>
<name>E6Z1D1_BARSR</name>
<evidence type="ECO:0000256" key="1">
    <source>
        <dbReference type="SAM" id="Phobius"/>
    </source>
</evidence>
<feature type="transmembrane region" description="Helical" evidence="1">
    <location>
        <begin position="13"/>
        <end position="33"/>
    </location>
</feature>
<evidence type="ECO:0000313" key="2">
    <source>
        <dbReference type="EMBL" id="CBI82919.1"/>
    </source>
</evidence>
<proteinExistence type="predicted"/>
<keyword evidence="1" id="KW-1133">Transmembrane helix</keyword>
<organism evidence="2">
    <name type="scientific">Bartonella schoenbuchensis (strain DSM 13525 / NCTC 13165 / R1)</name>
    <dbReference type="NCBI Taxonomy" id="687861"/>
    <lineage>
        <taxon>Bacteria</taxon>
        <taxon>Pseudomonadati</taxon>
        <taxon>Pseudomonadota</taxon>
        <taxon>Alphaproteobacteria</taxon>
        <taxon>Hyphomicrobiales</taxon>
        <taxon>Bartonellaceae</taxon>
        <taxon>Bartonella</taxon>
    </lineage>
</organism>
<gene>
    <name evidence="2" type="ORF">BARSC_190192</name>
</gene>
<protein>
    <recommendedName>
        <fullName evidence="3">Transmembrane protein</fullName>
    </recommendedName>
</protein>
<evidence type="ECO:0008006" key="3">
    <source>
        <dbReference type="Google" id="ProtNLM"/>
    </source>
</evidence>
<reference evidence="2" key="1">
    <citation type="journal article" date="2011" name="PLoS Genet.">
        <title>Parallel evolution of a type IV secretion system in radiating lineages of the host-restricted bacterial pathogen Bartonella.</title>
        <authorList>
            <person name="Engel P."/>
            <person name="Salzburger W."/>
            <person name="Liesch M."/>
            <person name="Chang C.C."/>
            <person name="Maruyama S."/>
            <person name="Lanz C."/>
            <person name="Calteau A."/>
            <person name="Lajus A."/>
            <person name="Medigue C."/>
            <person name="Schuster S.C."/>
            <person name="Dehio C."/>
        </authorList>
    </citation>
    <scope>NUCLEOTIDE SEQUENCE</scope>
    <source>
        <strain evidence="2">R1</strain>
    </source>
</reference>
<accession>E6Z1D1</accession>
<sequence length="58" mass="6118">MLGVDREVRAADVVWGISCGCSVGLVCVGGILGKKMGGEMRVRGRIWSVGVEKVWGVV</sequence>
<dbReference type="EMBL" id="FN645524">
    <property type="protein sequence ID" value="CBI82919.1"/>
    <property type="molecule type" value="Genomic_DNA"/>
</dbReference>